<keyword evidence="5" id="KW-1185">Reference proteome</keyword>
<dbReference type="SUPFAM" id="SSF54980">
    <property type="entry name" value="EF-G C-terminal domain-like"/>
    <property type="match status" value="1"/>
</dbReference>
<dbReference type="RefSeq" id="WP_284298687.1">
    <property type="nucleotide sequence ID" value="NZ_BSSV01000005.1"/>
</dbReference>
<comment type="similarity">
    <text evidence="1">Belongs to the IMPACT family.</text>
</comment>
<dbReference type="InterPro" id="IPR015796">
    <property type="entry name" value="Impact_YigZ-like"/>
</dbReference>
<evidence type="ECO:0000313" key="4">
    <source>
        <dbReference type="EMBL" id="GLX86036.1"/>
    </source>
</evidence>
<reference evidence="4 5" key="1">
    <citation type="submission" date="2023-03" db="EMBL/GenBank/DDBJ databases">
        <title>Thalassotalea loyana LMG 22536T draft genome sequence.</title>
        <authorList>
            <person name="Sawabe T."/>
        </authorList>
    </citation>
    <scope>NUCLEOTIDE SEQUENCE [LARGE SCALE GENOMIC DNA]</scope>
    <source>
        <strain evidence="4 5">LMG 22536</strain>
    </source>
</reference>
<dbReference type="NCBIfam" id="TIGR00257">
    <property type="entry name" value="IMPACT_YIGZ"/>
    <property type="match status" value="1"/>
</dbReference>
<dbReference type="InterPro" id="IPR020569">
    <property type="entry name" value="UPF0029_Impact_CS"/>
</dbReference>
<evidence type="ECO:0000313" key="5">
    <source>
        <dbReference type="Proteomes" id="UP001157134"/>
    </source>
</evidence>
<evidence type="ECO:0000259" key="3">
    <source>
        <dbReference type="Pfam" id="PF09186"/>
    </source>
</evidence>
<dbReference type="PANTHER" id="PTHR16301:SF20">
    <property type="entry name" value="IMPACT FAMILY MEMBER YIGZ"/>
    <property type="match status" value="1"/>
</dbReference>
<gene>
    <name evidence="4" type="ORF">tloyanaT_22890</name>
</gene>
<proteinExistence type="inferred from homology"/>
<dbReference type="EMBL" id="BSSV01000005">
    <property type="protein sequence ID" value="GLX86036.1"/>
    <property type="molecule type" value="Genomic_DNA"/>
</dbReference>
<dbReference type="Gene3D" id="3.30.230.30">
    <property type="entry name" value="Impact, N-terminal domain"/>
    <property type="match status" value="1"/>
</dbReference>
<dbReference type="InterPro" id="IPR015269">
    <property type="entry name" value="UPF0029_Impact_C"/>
</dbReference>
<dbReference type="SUPFAM" id="SSF54211">
    <property type="entry name" value="Ribosomal protein S5 domain 2-like"/>
    <property type="match status" value="1"/>
</dbReference>
<dbReference type="PROSITE" id="PS00910">
    <property type="entry name" value="UPF0029"/>
    <property type="match status" value="1"/>
</dbReference>
<feature type="domain" description="UPF0029" evidence="3">
    <location>
        <begin position="143"/>
        <end position="198"/>
    </location>
</feature>
<name>A0ABQ6HDA0_9GAMM</name>
<dbReference type="Proteomes" id="UP001157134">
    <property type="component" value="Unassembled WGS sequence"/>
</dbReference>
<dbReference type="PANTHER" id="PTHR16301">
    <property type="entry name" value="IMPACT-RELATED"/>
    <property type="match status" value="1"/>
</dbReference>
<dbReference type="InterPro" id="IPR001498">
    <property type="entry name" value="Impact_N"/>
</dbReference>
<accession>A0ABQ6HDA0</accession>
<dbReference type="InterPro" id="IPR035647">
    <property type="entry name" value="EFG_III/V"/>
</dbReference>
<dbReference type="Pfam" id="PF01205">
    <property type="entry name" value="Impact_N"/>
    <property type="match status" value="1"/>
</dbReference>
<sequence length="205" mass="22695">MTPKAYRIAINDVVEETVVNRSRFICYLFPCTSSEDFKIRLNACQQEHPNASHHCYAFLFGAPDDSQKYGFSDDGEPSGTAGRPMLASLQGGDIGEVAAIVVRYFGGTKLGTGGLSRAYSLSVRNALEKLQSHTKIPMVQRSLSCQYTQINDVYYLLEQHQGKLIEQRFEASVELTLELPIAQVEAFANQIETMSSGKLVLTSDE</sequence>
<evidence type="ECO:0000256" key="1">
    <source>
        <dbReference type="ARBA" id="ARBA00007665"/>
    </source>
</evidence>
<evidence type="ECO:0000259" key="2">
    <source>
        <dbReference type="Pfam" id="PF01205"/>
    </source>
</evidence>
<dbReference type="InterPro" id="IPR020568">
    <property type="entry name" value="Ribosomal_Su5_D2-typ_SF"/>
</dbReference>
<comment type="caution">
    <text evidence="4">The sequence shown here is derived from an EMBL/GenBank/DDBJ whole genome shotgun (WGS) entry which is preliminary data.</text>
</comment>
<feature type="domain" description="Impact N-terminal" evidence="2">
    <location>
        <begin position="21"/>
        <end position="127"/>
    </location>
</feature>
<dbReference type="Pfam" id="PF09186">
    <property type="entry name" value="DUF1949"/>
    <property type="match status" value="1"/>
</dbReference>
<dbReference type="Gene3D" id="3.30.70.240">
    <property type="match status" value="1"/>
</dbReference>
<dbReference type="InterPro" id="IPR036956">
    <property type="entry name" value="Impact_N_sf"/>
</dbReference>
<organism evidence="4 5">
    <name type="scientific">Thalassotalea loyana</name>
    <dbReference type="NCBI Taxonomy" id="280483"/>
    <lineage>
        <taxon>Bacteria</taxon>
        <taxon>Pseudomonadati</taxon>
        <taxon>Pseudomonadota</taxon>
        <taxon>Gammaproteobacteria</taxon>
        <taxon>Alteromonadales</taxon>
        <taxon>Colwelliaceae</taxon>
        <taxon>Thalassotalea</taxon>
    </lineage>
</organism>
<protein>
    <submittedName>
        <fullName evidence="4">YigZ family protein</fullName>
    </submittedName>
</protein>
<dbReference type="InterPro" id="IPR023582">
    <property type="entry name" value="Impact"/>
</dbReference>